<proteinExistence type="predicted"/>
<dbReference type="AlphaFoldDB" id="A0AAE9FM95"/>
<gene>
    <name evidence="2" type="ORF">L5515_018457</name>
</gene>
<name>A0AAE9FM95_CAEBR</name>
<evidence type="ECO:0000256" key="1">
    <source>
        <dbReference type="SAM" id="MobiDB-lite"/>
    </source>
</evidence>
<protein>
    <submittedName>
        <fullName evidence="2">Uncharacterized protein</fullName>
    </submittedName>
</protein>
<dbReference type="EMBL" id="CP092625">
    <property type="protein sequence ID" value="UMM42749.1"/>
    <property type="molecule type" value="Genomic_DNA"/>
</dbReference>
<organism evidence="2 3">
    <name type="scientific">Caenorhabditis briggsae</name>
    <dbReference type="NCBI Taxonomy" id="6238"/>
    <lineage>
        <taxon>Eukaryota</taxon>
        <taxon>Metazoa</taxon>
        <taxon>Ecdysozoa</taxon>
        <taxon>Nematoda</taxon>
        <taxon>Chromadorea</taxon>
        <taxon>Rhabditida</taxon>
        <taxon>Rhabditina</taxon>
        <taxon>Rhabditomorpha</taxon>
        <taxon>Rhabditoidea</taxon>
        <taxon>Rhabditidae</taxon>
        <taxon>Peloderinae</taxon>
        <taxon>Caenorhabditis</taxon>
    </lineage>
</organism>
<accession>A0AAE9FM95</accession>
<evidence type="ECO:0000313" key="3">
    <source>
        <dbReference type="Proteomes" id="UP000829354"/>
    </source>
</evidence>
<sequence>MERYLQNEAIRAQELNFWSEVDGVQLLVGSVIFFQIVGPSVLQRSHLPSLRVRFHYREDSDSPTGHGPARRMYPYITDE</sequence>
<evidence type="ECO:0000313" key="2">
    <source>
        <dbReference type="EMBL" id="UMM42749.1"/>
    </source>
</evidence>
<feature type="region of interest" description="Disordered" evidence="1">
    <location>
        <begin position="58"/>
        <end position="79"/>
    </location>
</feature>
<dbReference type="Proteomes" id="UP000829354">
    <property type="component" value="Chromosome X"/>
</dbReference>
<reference evidence="2 3" key="1">
    <citation type="submission" date="2022-04" db="EMBL/GenBank/DDBJ databases">
        <title>Chromosome-level reference genomes for two strains of Caenorhabditis briggsae: an improved platform for comparative genomics.</title>
        <authorList>
            <person name="Stevens L."/>
            <person name="Andersen E."/>
        </authorList>
    </citation>
    <scope>NUCLEOTIDE SEQUENCE [LARGE SCALE GENOMIC DNA]</scope>
    <source>
        <strain evidence="2">VX34</strain>
        <tissue evidence="2">Whole-organism</tissue>
    </source>
</reference>
<keyword evidence="3" id="KW-1185">Reference proteome</keyword>